<dbReference type="RefSeq" id="WP_087057410.1">
    <property type="nucleotide sequence ID" value="NZ_FUKW01000054.1"/>
</dbReference>
<sequence length="254" mass="29053">MNQFKLNEVINQAIVDGTQYGYLEYLEERKRKQEEMRVSGAYAWTKGNHIDDQVARAVESLGLQYQMDKAGYAWEYLQFTLSEQAEKHLIIIKNSKRTQKHFNGKRKNNPERNYLHSLSDINITELKSAGKIFSQQNEQIELELSSPAEIHAVMNQKQLSVKETYSRFYIVTYEINDITKMIDSIKLTMPNSETMALNVVEDLTPYIQSSAVDITPEDAAPIMQEISSDNTIFSGDLNAFGYAVPTEQESESEG</sequence>
<dbReference type="EMBL" id="FUKW01000054">
    <property type="protein sequence ID" value="SJN25165.1"/>
    <property type="molecule type" value="Genomic_DNA"/>
</dbReference>
<accession>A0A1R4J077</accession>
<dbReference type="Proteomes" id="UP000195611">
    <property type="component" value="Unassembled WGS sequence"/>
</dbReference>
<gene>
    <name evidence="1" type="ORF">FM115_03265</name>
</gene>
<evidence type="ECO:0000313" key="2">
    <source>
        <dbReference type="Proteomes" id="UP000195611"/>
    </source>
</evidence>
<protein>
    <submittedName>
        <fullName evidence="1">Uncharacterized protein</fullName>
    </submittedName>
</protein>
<name>A0A1R4J077_9LACT</name>
<reference evidence="1 2" key="1">
    <citation type="submission" date="2017-02" db="EMBL/GenBank/DDBJ databases">
        <authorList>
            <person name="Peterson S.W."/>
        </authorList>
    </citation>
    <scope>NUCLEOTIDE SEQUENCE [LARGE SCALE GENOMIC DNA]</scope>
    <source>
        <strain evidence="1 2">42ea</strain>
    </source>
</reference>
<proteinExistence type="predicted"/>
<organism evidence="1 2">
    <name type="scientific">Marinilactibacillus psychrotolerans 42ea</name>
    <dbReference type="NCBI Taxonomy" id="1255609"/>
    <lineage>
        <taxon>Bacteria</taxon>
        <taxon>Bacillati</taxon>
        <taxon>Bacillota</taxon>
        <taxon>Bacilli</taxon>
        <taxon>Lactobacillales</taxon>
        <taxon>Carnobacteriaceae</taxon>
        <taxon>Marinilactibacillus</taxon>
    </lineage>
</organism>
<evidence type="ECO:0000313" key="1">
    <source>
        <dbReference type="EMBL" id="SJN25165.1"/>
    </source>
</evidence>
<dbReference type="AlphaFoldDB" id="A0A1R4J077"/>